<keyword evidence="3" id="KW-1185">Reference proteome</keyword>
<comment type="caution">
    <text evidence="2">The sequence shown here is derived from an EMBL/GenBank/DDBJ whole genome shotgun (WGS) entry which is preliminary data.</text>
</comment>
<name>A0AAD7RBJ3_9TELE</name>
<feature type="region of interest" description="Disordered" evidence="1">
    <location>
        <begin position="174"/>
        <end position="196"/>
    </location>
</feature>
<dbReference type="AlphaFoldDB" id="A0AAD7RBJ3"/>
<protein>
    <submittedName>
        <fullName evidence="2">Uncharacterized protein</fullName>
    </submittedName>
</protein>
<sequence>MSDRDAFRTRLASIMEILAESAVAEICKLVDDGYAILRFTVSQSQEENKTLKRKLQMMAFDEGAQDSVLNNRYNCAPIYDTLREATVDYSISSCPAEGGVFGMPLGSQRRDGQAPDVDESDRPMLHVIREDKCAGVEEGKTESLPIKKERLEEDSDPHGEMNIREKGHCPAEGGVFGMSLGSQRRDGQAPDVDESDRPMLHVIREDKVWYKRLVLCTC</sequence>
<reference evidence="2" key="1">
    <citation type="journal article" date="2023" name="Science">
        <title>Genome structures resolve the early diversification of teleost fishes.</title>
        <authorList>
            <person name="Parey E."/>
            <person name="Louis A."/>
            <person name="Montfort J."/>
            <person name="Bouchez O."/>
            <person name="Roques C."/>
            <person name="Iampietro C."/>
            <person name="Lluch J."/>
            <person name="Castinel A."/>
            <person name="Donnadieu C."/>
            <person name="Desvignes T."/>
            <person name="Floi Bucao C."/>
            <person name="Jouanno E."/>
            <person name="Wen M."/>
            <person name="Mejri S."/>
            <person name="Dirks R."/>
            <person name="Jansen H."/>
            <person name="Henkel C."/>
            <person name="Chen W.J."/>
            <person name="Zahm M."/>
            <person name="Cabau C."/>
            <person name="Klopp C."/>
            <person name="Thompson A.W."/>
            <person name="Robinson-Rechavi M."/>
            <person name="Braasch I."/>
            <person name="Lecointre G."/>
            <person name="Bobe J."/>
            <person name="Postlethwait J.H."/>
            <person name="Berthelot C."/>
            <person name="Roest Crollius H."/>
            <person name="Guiguen Y."/>
        </authorList>
    </citation>
    <scope>NUCLEOTIDE SEQUENCE</scope>
    <source>
        <strain evidence="2">NC1722</strain>
    </source>
</reference>
<organism evidence="2 3">
    <name type="scientific">Aldrovandia affinis</name>
    <dbReference type="NCBI Taxonomy" id="143900"/>
    <lineage>
        <taxon>Eukaryota</taxon>
        <taxon>Metazoa</taxon>
        <taxon>Chordata</taxon>
        <taxon>Craniata</taxon>
        <taxon>Vertebrata</taxon>
        <taxon>Euteleostomi</taxon>
        <taxon>Actinopterygii</taxon>
        <taxon>Neopterygii</taxon>
        <taxon>Teleostei</taxon>
        <taxon>Notacanthiformes</taxon>
        <taxon>Halosauridae</taxon>
        <taxon>Aldrovandia</taxon>
    </lineage>
</organism>
<evidence type="ECO:0000313" key="2">
    <source>
        <dbReference type="EMBL" id="KAJ8373416.1"/>
    </source>
</evidence>
<proteinExistence type="predicted"/>
<dbReference type="Proteomes" id="UP001221898">
    <property type="component" value="Unassembled WGS sequence"/>
</dbReference>
<evidence type="ECO:0000256" key="1">
    <source>
        <dbReference type="SAM" id="MobiDB-lite"/>
    </source>
</evidence>
<dbReference type="EMBL" id="JAINUG010000362">
    <property type="protein sequence ID" value="KAJ8373416.1"/>
    <property type="molecule type" value="Genomic_DNA"/>
</dbReference>
<evidence type="ECO:0000313" key="3">
    <source>
        <dbReference type="Proteomes" id="UP001221898"/>
    </source>
</evidence>
<accession>A0AAD7RBJ3</accession>
<gene>
    <name evidence="2" type="ORF">AAFF_G00265430</name>
</gene>